<keyword evidence="3" id="KW-1185">Reference proteome</keyword>
<keyword evidence="1" id="KW-0732">Signal</keyword>
<proteinExistence type="predicted"/>
<name>A0ABR5FDY0_9MYCO</name>
<organism evidence="2 3">
    <name type="scientific">Mycolicibacter heraklionensis</name>
    <dbReference type="NCBI Taxonomy" id="512402"/>
    <lineage>
        <taxon>Bacteria</taxon>
        <taxon>Bacillati</taxon>
        <taxon>Actinomycetota</taxon>
        <taxon>Actinomycetes</taxon>
        <taxon>Mycobacteriales</taxon>
        <taxon>Mycobacteriaceae</taxon>
        <taxon>Mycolicibacter</taxon>
    </lineage>
</organism>
<accession>A0ABR5FDY0</accession>
<evidence type="ECO:0000256" key="1">
    <source>
        <dbReference type="SAM" id="SignalP"/>
    </source>
</evidence>
<feature type="signal peptide" evidence="1">
    <location>
        <begin position="1"/>
        <end position="20"/>
    </location>
</feature>
<protein>
    <recommendedName>
        <fullName evidence="4">Secreted protein</fullName>
    </recommendedName>
</protein>
<dbReference type="EMBL" id="LDPO01000011">
    <property type="protein sequence ID" value="KLO28060.1"/>
    <property type="molecule type" value="Genomic_DNA"/>
</dbReference>
<evidence type="ECO:0000313" key="3">
    <source>
        <dbReference type="Proteomes" id="UP000036464"/>
    </source>
</evidence>
<reference evidence="2 3" key="1">
    <citation type="submission" date="2015-05" db="EMBL/GenBank/DDBJ databases">
        <title>Genome sequence of Mycobacterium heraklionense Davo strain.</title>
        <authorList>
            <person name="Greninger A.L."/>
            <person name="Cunningham G."/>
            <person name="Miller S."/>
        </authorList>
    </citation>
    <scope>NUCLEOTIDE SEQUENCE [LARGE SCALE GENOMIC DNA]</scope>
    <source>
        <strain evidence="2 3">Davo</strain>
    </source>
</reference>
<evidence type="ECO:0000313" key="2">
    <source>
        <dbReference type="EMBL" id="KLO28060.1"/>
    </source>
</evidence>
<sequence length="258" mass="26335">MSILAAAAWLFGTNAAPSMAPTARAETLSNGYSVTCSPNGTEVSCDISGCPRVHDDEAGDVVHTLYNGQNQQELSKGCNNDATAIVAGVSGPFTLSVQGCRKHPVGSDDCGAWADYRYFPSAAPAAPAAPVAAPAVPGAAPVQCPAGSVEATVPAGQPCAPPHDDVAMYITPQGVDAHVAITNKSSLPAQCAYTATKVVGLGPQTVSRTVEVGPNSTSSITDMLWPSPFTIYDAEVDCTVIYEGLTWPIGKAGQKLSG</sequence>
<comment type="caution">
    <text evidence="2">The sequence shown here is derived from an EMBL/GenBank/DDBJ whole genome shotgun (WGS) entry which is preliminary data.</text>
</comment>
<evidence type="ECO:0008006" key="4">
    <source>
        <dbReference type="Google" id="ProtNLM"/>
    </source>
</evidence>
<dbReference type="Proteomes" id="UP000036464">
    <property type="component" value="Unassembled WGS sequence"/>
</dbReference>
<feature type="chain" id="PRO_5046735432" description="Secreted protein" evidence="1">
    <location>
        <begin position="21"/>
        <end position="258"/>
    </location>
</feature>
<gene>
    <name evidence="2" type="ORF">ABW16_14025</name>
</gene>